<keyword evidence="3" id="KW-1185">Reference proteome</keyword>
<dbReference type="HOGENOM" id="CLU_032017_1_3_1"/>
<dbReference type="Gene3D" id="1.20.5.190">
    <property type="match status" value="1"/>
</dbReference>
<dbReference type="OMA" id="ERPGEWY"/>
<dbReference type="Proteomes" id="UP000000600">
    <property type="component" value="Unassembled WGS sequence"/>
</dbReference>
<dbReference type="Gene3D" id="2.20.110.10">
    <property type="entry name" value="Histone H3 K4-specific methyltransferase SET7/9 N-terminal domain"/>
    <property type="match status" value="4"/>
</dbReference>
<dbReference type="GeneID" id="5033051"/>
<gene>
    <name evidence="2" type="ORF">GSPATT00014801001</name>
</gene>
<organism evidence="2 3">
    <name type="scientific">Paramecium tetraurelia</name>
    <dbReference type="NCBI Taxonomy" id="5888"/>
    <lineage>
        <taxon>Eukaryota</taxon>
        <taxon>Sar</taxon>
        <taxon>Alveolata</taxon>
        <taxon>Ciliophora</taxon>
        <taxon>Intramacronucleata</taxon>
        <taxon>Oligohymenophorea</taxon>
        <taxon>Peniculida</taxon>
        <taxon>Parameciidae</taxon>
        <taxon>Paramecium</taxon>
    </lineage>
</organism>
<dbReference type="STRING" id="5888.A0DA02"/>
<keyword evidence="1" id="KW-0677">Repeat</keyword>
<dbReference type="Pfam" id="PF02493">
    <property type="entry name" value="MORN"/>
    <property type="match status" value="8"/>
</dbReference>
<reference evidence="2 3" key="1">
    <citation type="journal article" date="2006" name="Nature">
        <title>Global trends of whole-genome duplications revealed by the ciliate Paramecium tetraurelia.</title>
        <authorList>
            <consortium name="Genoscope"/>
            <person name="Aury J.-M."/>
            <person name="Jaillon O."/>
            <person name="Duret L."/>
            <person name="Noel B."/>
            <person name="Jubin C."/>
            <person name="Porcel B.M."/>
            <person name="Segurens B."/>
            <person name="Daubin V."/>
            <person name="Anthouard V."/>
            <person name="Aiach N."/>
            <person name="Arnaiz O."/>
            <person name="Billaut A."/>
            <person name="Beisson J."/>
            <person name="Blanc I."/>
            <person name="Bouhouche K."/>
            <person name="Camara F."/>
            <person name="Duharcourt S."/>
            <person name="Guigo R."/>
            <person name="Gogendeau D."/>
            <person name="Katinka M."/>
            <person name="Keller A.-M."/>
            <person name="Kissmehl R."/>
            <person name="Klotz C."/>
            <person name="Koll F."/>
            <person name="Le Moue A."/>
            <person name="Lepere C."/>
            <person name="Malinsky S."/>
            <person name="Nowacki M."/>
            <person name="Nowak J.K."/>
            <person name="Plattner H."/>
            <person name="Poulain J."/>
            <person name="Ruiz F."/>
            <person name="Serrano V."/>
            <person name="Zagulski M."/>
            <person name="Dessen P."/>
            <person name="Betermier M."/>
            <person name="Weissenbach J."/>
            <person name="Scarpelli C."/>
            <person name="Schachter V."/>
            <person name="Sperling L."/>
            <person name="Meyer E."/>
            <person name="Cohen J."/>
            <person name="Wincker P."/>
        </authorList>
    </citation>
    <scope>NUCLEOTIDE SEQUENCE [LARGE SCALE GENOMIC DNA]</scope>
    <source>
        <strain evidence="2 3">Stock d4-2</strain>
    </source>
</reference>
<dbReference type="OrthoDB" id="284498at2759"/>
<dbReference type="AlphaFoldDB" id="A0DA02"/>
<dbReference type="PANTHER" id="PTHR23084:SF179">
    <property type="entry name" value="OS10G0565000 PROTEIN"/>
    <property type="match status" value="1"/>
</dbReference>
<dbReference type="FunFam" id="2.20.110.10:FF:000002">
    <property type="entry name" value="Phosphatidylinositol 4-phosphate 5-kinase 8"/>
    <property type="match status" value="1"/>
</dbReference>
<evidence type="ECO:0000313" key="3">
    <source>
        <dbReference type="Proteomes" id="UP000000600"/>
    </source>
</evidence>
<evidence type="ECO:0000256" key="1">
    <source>
        <dbReference type="ARBA" id="ARBA00022737"/>
    </source>
</evidence>
<sequence length="324" mass="38167">MGSQCTNCKCVNTKNEILKTQDNVTLATSDSSSVHQKKIKKAILIQSYWRGYIIRKKLKQMRLKKRETLNSYNSKMDASEFFFSSGVTLNQDEFPQEDRGPHKRSYIYGTMERQGKRWLWAKYDGMWKYNKAHGKGKFQHANGDVFDGEWENDMANGFGIYQHFNGPKYEGQWFCDQQHGYGVETWADGSQYQGFFQKGLKHGKGKYKWADGQVYDGDWYKNKIHGRGILQWPDGRRYEGEFQNDNMHGRGLYQWPDGRKYEGHYFNDQKHGYGIYQWSDGRKYEGEWENGKQHGKGVYINGEIERPGEWYQGKRIKWDSDSNA</sequence>
<protein>
    <recommendedName>
        <fullName evidence="4">MORN repeat protein</fullName>
    </recommendedName>
</protein>
<dbReference type="SMART" id="SM00015">
    <property type="entry name" value="IQ"/>
    <property type="match status" value="1"/>
</dbReference>
<dbReference type="KEGG" id="ptm:GSPATT00014801001"/>
<dbReference type="InterPro" id="IPR003409">
    <property type="entry name" value="MORN"/>
</dbReference>
<dbReference type="EMBL" id="CT868341">
    <property type="protein sequence ID" value="CAK79869.1"/>
    <property type="molecule type" value="Genomic_DNA"/>
</dbReference>
<evidence type="ECO:0000313" key="2">
    <source>
        <dbReference type="EMBL" id="CAK79869.1"/>
    </source>
</evidence>
<dbReference type="eggNOG" id="KOG0231">
    <property type="taxonomic scope" value="Eukaryota"/>
</dbReference>
<dbReference type="InParanoid" id="A0DA02"/>
<dbReference type="CDD" id="cd23767">
    <property type="entry name" value="IQCD"/>
    <property type="match status" value="1"/>
</dbReference>
<dbReference type="SUPFAM" id="SSF82185">
    <property type="entry name" value="Histone H3 K4-specific methyltransferase SET7/9 N-terminal domain"/>
    <property type="match status" value="1"/>
</dbReference>
<dbReference type="InterPro" id="IPR000048">
    <property type="entry name" value="IQ_motif_EF-hand-BS"/>
</dbReference>
<evidence type="ECO:0008006" key="4">
    <source>
        <dbReference type="Google" id="ProtNLM"/>
    </source>
</evidence>
<accession>A0DA02</accession>
<proteinExistence type="predicted"/>
<dbReference type="Pfam" id="PF00612">
    <property type="entry name" value="IQ"/>
    <property type="match status" value="1"/>
</dbReference>
<name>A0DA02_PARTE</name>
<dbReference type="RefSeq" id="XP_001447266.1">
    <property type="nucleotide sequence ID" value="XM_001447229.1"/>
</dbReference>
<dbReference type="PANTHER" id="PTHR23084">
    <property type="entry name" value="PHOSPHATIDYLINOSITOL-4-PHOSPHATE 5-KINASE RELATED"/>
    <property type="match status" value="1"/>
</dbReference>
<dbReference type="PROSITE" id="PS50096">
    <property type="entry name" value="IQ"/>
    <property type="match status" value="1"/>
</dbReference>
<dbReference type="SMART" id="SM00698">
    <property type="entry name" value="MORN"/>
    <property type="match status" value="8"/>
</dbReference>